<gene>
    <name evidence="4" type="ORF">MNOR_LOCUS38651</name>
</gene>
<feature type="domain" description="Peptidase S1" evidence="3">
    <location>
        <begin position="32"/>
        <end position="183"/>
    </location>
</feature>
<dbReference type="PROSITE" id="PS00135">
    <property type="entry name" value="TRYPSIN_SER"/>
    <property type="match status" value="1"/>
</dbReference>
<evidence type="ECO:0000256" key="2">
    <source>
        <dbReference type="ARBA" id="ARBA00024195"/>
    </source>
</evidence>
<dbReference type="Proteomes" id="UP001497623">
    <property type="component" value="Unassembled WGS sequence"/>
</dbReference>
<dbReference type="Gene3D" id="2.40.10.10">
    <property type="entry name" value="Trypsin-like serine proteases"/>
    <property type="match status" value="1"/>
</dbReference>
<evidence type="ECO:0000259" key="3">
    <source>
        <dbReference type="PROSITE" id="PS50240"/>
    </source>
</evidence>
<keyword evidence="5" id="KW-1185">Reference proteome</keyword>
<evidence type="ECO:0000313" key="4">
    <source>
        <dbReference type="EMBL" id="CAL4214772.1"/>
    </source>
</evidence>
<dbReference type="EMBL" id="CAXKWB010090240">
    <property type="protein sequence ID" value="CAL4214772.1"/>
    <property type="molecule type" value="Genomic_DNA"/>
</dbReference>
<dbReference type="SMART" id="SM00020">
    <property type="entry name" value="Tryp_SPc"/>
    <property type="match status" value="1"/>
</dbReference>
<dbReference type="AlphaFoldDB" id="A0AAV2SP40"/>
<dbReference type="PRINTS" id="PR00722">
    <property type="entry name" value="CHYMOTRYPSIN"/>
</dbReference>
<keyword evidence="1" id="KW-1015">Disulfide bond</keyword>
<dbReference type="InterPro" id="IPR001314">
    <property type="entry name" value="Peptidase_S1A"/>
</dbReference>
<organism evidence="4 5">
    <name type="scientific">Meganyctiphanes norvegica</name>
    <name type="common">Northern krill</name>
    <name type="synonym">Thysanopoda norvegica</name>
    <dbReference type="NCBI Taxonomy" id="48144"/>
    <lineage>
        <taxon>Eukaryota</taxon>
        <taxon>Metazoa</taxon>
        <taxon>Ecdysozoa</taxon>
        <taxon>Arthropoda</taxon>
        <taxon>Crustacea</taxon>
        <taxon>Multicrustacea</taxon>
        <taxon>Malacostraca</taxon>
        <taxon>Eumalacostraca</taxon>
        <taxon>Eucarida</taxon>
        <taxon>Euphausiacea</taxon>
        <taxon>Euphausiidae</taxon>
        <taxon>Meganyctiphanes</taxon>
    </lineage>
</organism>
<proteinExistence type="inferred from homology"/>
<comment type="caution">
    <text evidence="4">The sequence shown here is derived from an EMBL/GenBank/DDBJ whole genome shotgun (WGS) entry which is preliminary data.</text>
</comment>
<dbReference type="Pfam" id="PF00089">
    <property type="entry name" value="Trypsin"/>
    <property type="match status" value="1"/>
</dbReference>
<dbReference type="InterPro" id="IPR051487">
    <property type="entry name" value="Ser/Thr_Proteases_Immune/Dev"/>
</dbReference>
<evidence type="ECO:0000313" key="5">
    <source>
        <dbReference type="Proteomes" id="UP001497623"/>
    </source>
</evidence>
<name>A0AAV2SP40_MEGNR</name>
<comment type="similarity">
    <text evidence="2">Belongs to the peptidase S1 family. CLIP subfamily.</text>
</comment>
<dbReference type="PROSITE" id="PS50240">
    <property type="entry name" value="TRYPSIN_DOM"/>
    <property type="match status" value="1"/>
</dbReference>
<reference evidence="4 5" key="1">
    <citation type="submission" date="2024-05" db="EMBL/GenBank/DDBJ databases">
        <authorList>
            <person name="Wallberg A."/>
        </authorList>
    </citation>
    <scope>NUCLEOTIDE SEQUENCE [LARGE SCALE GENOMIC DNA]</scope>
</reference>
<dbReference type="PANTHER" id="PTHR24256">
    <property type="entry name" value="TRYPTASE-RELATED"/>
    <property type="match status" value="1"/>
</dbReference>
<dbReference type="InterPro" id="IPR009003">
    <property type="entry name" value="Peptidase_S1_PA"/>
</dbReference>
<dbReference type="CDD" id="cd00190">
    <property type="entry name" value="Tryp_SPc"/>
    <property type="match status" value="1"/>
</dbReference>
<dbReference type="InterPro" id="IPR033116">
    <property type="entry name" value="TRYPSIN_SER"/>
</dbReference>
<dbReference type="InterPro" id="IPR001254">
    <property type="entry name" value="Trypsin_dom"/>
</dbReference>
<dbReference type="SUPFAM" id="SSF50494">
    <property type="entry name" value="Trypsin-like serine proteases"/>
    <property type="match status" value="1"/>
</dbReference>
<protein>
    <recommendedName>
        <fullName evidence="3">Peptidase S1 domain-containing protein</fullName>
    </recommendedName>
</protein>
<accession>A0AAV2SP40</accession>
<dbReference type="GO" id="GO:0006508">
    <property type="term" value="P:proteolysis"/>
    <property type="evidence" value="ECO:0007669"/>
    <property type="project" value="InterPro"/>
</dbReference>
<dbReference type="GO" id="GO:0004252">
    <property type="term" value="F:serine-type endopeptidase activity"/>
    <property type="evidence" value="ECO:0007669"/>
    <property type="project" value="InterPro"/>
</dbReference>
<dbReference type="InterPro" id="IPR043504">
    <property type="entry name" value="Peptidase_S1_PA_chymotrypsin"/>
</dbReference>
<evidence type="ECO:0000256" key="1">
    <source>
        <dbReference type="ARBA" id="ARBA00023157"/>
    </source>
</evidence>
<sequence>FLKPNINVIIRIGFLDRTRQDPGAVLFAATFDHIIKHEEFDPTTLNNDIALIRLPEDVEYNNIIQPICLGSEQDIPFGSFAHASGWGLLKAGDLEIPNLLHEVQLKVVEDASCKNPQLFICTLTPGKDTCQGDSGGPLMIQKGDKWFQIGIVSHGPLNCGESNNPGYYTRIPTYKPWISSIIRLYQRK</sequence>
<feature type="non-terminal residue" evidence="4">
    <location>
        <position position="1"/>
    </location>
</feature>